<name>A0A0D2FGB6_9EURO</name>
<dbReference type="Pfam" id="PF11951">
    <property type="entry name" value="Fungal_trans_2"/>
    <property type="match status" value="1"/>
</dbReference>
<evidence type="ECO:0000313" key="4">
    <source>
        <dbReference type="EMBL" id="KIW65835.1"/>
    </source>
</evidence>
<feature type="compositionally biased region" description="Basic and acidic residues" evidence="3">
    <location>
        <begin position="1"/>
        <end position="12"/>
    </location>
</feature>
<dbReference type="PANTHER" id="PTHR37534:SF20">
    <property type="entry name" value="PRO1A C6 ZINK-FINGER PROTEIN"/>
    <property type="match status" value="1"/>
</dbReference>
<keyword evidence="2" id="KW-0539">Nucleus</keyword>
<feature type="compositionally biased region" description="Polar residues" evidence="3">
    <location>
        <begin position="76"/>
        <end position="86"/>
    </location>
</feature>
<evidence type="ECO:0000256" key="1">
    <source>
        <dbReference type="ARBA" id="ARBA00004123"/>
    </source>
</evidence>
<dbReference type="EMBL" id="KN846960">
    <property type="protein sequence ID" value="KIW65835.1"/>
    <property type="molecule type" value="Genomic_DNA"/>
</dbReference>
<gene>
    <name evidence="4" type="ORF">PV04_08056</name>
</gene>
<reference evidence="4 5" key="1">
    <citation type="submission" date="2015-01" db="EMBL/GenBank/DDBJ databases">
        <title>The Genome Sequence of Capronia semiimmersa CBS27337.</title>
        <authorList>
            <consortium name="The Broad Institute Genomics Platform"/>
            <person name="Cuomo C."/>
            <person name="de Hoog S."/>
            <person name="Gorbushina A."/>
            <person name="Stielow B."/>
            <person name="Teixiera M."/>
            <person name="Abouelleil A."/>
            <person name="Chapman S.B."/>
            <person name="Priest M."/>
            <person name="Young S.K."/>
            <person name="Wortman J."/>
            <person name="Nusbaum C."/>
            <person name="Birren B."/>
        </authorList>
    </citation>
    <scope>NUCLEOTIDE SEQUENCE [LARGE SCALE GENOMIC DNA]</scope>
    <source>
        <strain evidence="4 5">CBS 27337</strain>
    </source>
</reference>
<feature type="region of interest" description="Disordered" evidence="3">
    <location>
        <begin position="1"/>
        <end position="134"/>
    </location>
</feature>
<keyword evidence="5" id="KW-1185">Reference proteome</keyword>
<dbReference type="AlphaFoldDB" id="A0A0D2FGB6"/>
<evidence type="ECO:0000256" key="2">
    <source>
        <dbReference type="ARBA" id="ARBA00023242"/>
    </source>
</evidence>
<dbReference type="HOGENOM" id="CLU_019313_1_0_1"/>
<comment type="subcellular location">
    <subcellularLocation>
        <location evidence="1">Nucleus</location>
    </subcellularLocation>
</comment>
<dbReference type="InterPro" id="IPR021858">
    <property type="entry name" value="Fun_TF"/>
</dbReference>
<evidence type="ECO:0000313" key="5">
    <source>
        <dbReference type="Proteomes" id="UP000054266"/>
    </source>
</evidence>
<evidence type="ECO:0000256" key="3">
    <source>
        <dbReference type="SAM" id="MobiDB-lite"/>
    </source>
</evidence>
<dbReference type="GO" id="GO:0005634">
    <property type="term" value="C:nucleus"/>
    <property type="evidence" value="ECO:0007669"/>
    <property type="project" value="UniProtKB-SubCell"/>
</dbReference>
<dbReference type="STRING" id="5601.A0A0D2FGB6"/>
<organism evidence="4 5">
    <name type="scientific">Phialophora macrospora</name>
    <dbReference type="NCBI Taxonomy" id="1851006"/>
    <lineage>
        <taxon>Eukaryota</taxon>
        <taxon>Fungi</taxon>
        <taxon>Dikarya</taxon>
        <taxon>Ascomycota</taxon>
        <taxon>Pezizomycotina</taxon>
        <taxon>Eurotiomycetes</taxon>
        <taxon>Chaetothyriomycetidae</taxon>
        <taxon>Chaetothyriales</taxon>
        <taxon>Herpotrichiellaceae</taxon>
        <taxon>Phialophora</taxon>
    </lineage>
</organism>
<sequence length="623" mass="69335">MDGGTKQKEMAQRIKAQVKRRADTRREKQIRQLTGSGADTGDGDFILESGQDSVGVHKTSRSRRAQIHATHDINDGSINRFSSNTEAVKGTAEDSNHHPSEDIAALQRQRSSRSTRERAQRSNPTPPRETDKKPWTASVLGFLDDYEEVHDHVPMLGRRRDFDLDFLTKYLDYVFPHLFPFYRPGLHETGRSWVLALLRRSRVAFHSALSLSAYFFTFTLIDAYPGQHGACKGQLWEKVGRQTDMCFEMIQHDIRDLSVRGSRATLPEKVRVMESIVQFLIFELAVGRSANWDLHLTPAIALFEEIWQSAGTTVDEEGGSESQLLAVLDAMAPPLRFGLERGGYYIWSPEQAGLRFFTGLLVFIDIVASTALERPPRLAEHHAHLLADQDDGVREFGTVPVQLSGLVGCQNWVLLAISRITLLDGWKKMEMEMNTTAGRSTMDSLGDRAAPISRTLKDGISRLAQQPTADPGRINPLDFRSYFNALGQSPPSATSSSTILTKIWAHAAQIYLAVVVSGFQPSHAEIRSSVSRVLELLQTVDCATHLRTLAWPLCVAGCMAEAGGHELQFRDLFARVDELSMVGALGEARKIMETAWQTRESLDRGPSDLAACFRILGAPVLLV</sequence>
<feature type="compositionally biased region" description="Basic and acidic residues" evidence="3">
    <location>
        <begin position="20"/>
        <end position="30"/>
    </location>
</feature>
<proteinExistence type="predicted"/>
<dbReference type="Proteomes" id="UP000054266">
    <property type="component" value="Unassembled WGS sequence"/>
</dbReference>
<dbReference type="PANTHER" id="PTHR37534">
    <property type="entry name" value="TRANSCRIPTIONAL ACTIVATOR PROTEIN UGA3"/>
    <property type="match status" value="1"/>
</dbReference>
<accession>A0A0D2FGB6</accession>
<protein>
    <submittedName>
        <fullName evidence="4">Uncharacterized protein</fullName>
    </submittedName>
</protein>
<feature type="compositionally biased region" description="Basic and acidic residues" evidence="3">
    <location>
        <begin position="91"/>
        <end position="101"/>
    </location>
</feature>